<feature type="region of interest" description="Disordered" evidence="1">
    <location>
        <begin position="279"/>
        <end position="309"/>
    </location>
</feature>
<keyword evidence="2" id="KW-0812">Transmembrane</keyword>
<name>A0AAN7SSZ3_9COLE</name>
<dbReference type="Proteomes" id="UP001353858">
    <property type="component" value="Unassembled WGS sequence"/>
</dbReference>
<keyword evidence="2" id="KW-1133">Transmembrane helix</keyword>
<organism evidence="3 4">
    <name type="scientific">Aquatica leii</name>
    <dbReference type="NCBI Taxonomy" id="1421715"/>
    <lineage>
        <taxon>Eukaryota</taxon>
        <taxon>Metazoa</taxon>
        <taxon>Ecdysozoa</taxon>
        <taxon>Arthropoda</taxon>
        <taxon>Hexapoda</taxon>
        <taxon>Insecta</taxon>
        <taxon>Pterygota</taxon>
        <taxon>Neoptera</taxon>
        <taxon>Endopterygota</taxon>
        <taxon>Coleoptera</taxon>
        <taxon>Polyphaga</taxon>
        <taxon>Elateriformia</taxon>
        <taxon>Elateroidea</taxon>
        <taxon>Lampyridae</taxon>
        <taxon>Luciolinae</taxon>
        <taxon>Aquatica</taxon>
    </lineage>
</organism>
<feature type="compositionally biased region" description="Polar residues" evidence="1">
    <location>
        <begin position="279"/>
        <end position="294"/>
    </location>
</feature>
<dbReference type="EMBL" id="JARPUR010000001">
    <property type="protein sequence ID" value="KAK4886905.1"/>
    <property type="molecule type" value="Genomic_DNA"/>
</dbReference>
<feature type="compositionally biased region" description="Low complexity" evidence="1">
    <location>
        <begin position="295"/>
        <end position="309"/>
    </location>
</feature>
<comment type="caution">
    <text evidence="3">The sequence shown here is derived from an EMBL/GenBank/DDBJ whole genome shotgun (WGS) entry which is preliminary data.</text>
</comment>
<feature type="region of interest" description="Disordered" evidence="1">
    <location>
        <begin position="350"/>
        <end position="372"/>
    </location>
</feature>
<reference evidence="4" key="1">
    <citation type="submission" date="2023-01" db="EMBL/GenBank/DDBJ databases">
        <title>Key to firefly adult light organ development and bioluminescence: homeobox transcription factors regulate luciferase expression and transportation to peroxisome.</title>
        <authorList>
            <person name="Fu X."/>
        </authorList>
    </citation>
    <scope>NUCLEOTIDE SEQUENCE [LARGE SCALE GENOMIC DNA]</scope>
</reference>
<feature type="compositionally biased region" description="Basic and acidic residues" evidence="1">
    <location>
        <begin position="362"/>
        <end position="372"/>
    </location>
</feature>
<evidence type="ECO:0000313" key="3">
    <source>
        <dbReference type="EMBL" id="KAK4886905.1"/>
    </source>
</evidence>
<dbReference type="AlphaFoldDB" id="A0AAN7SSZ3"/>
<accession>A0AAN7SSZ3</accession>
<protein>
    <submittedName>
        <fullName evidence="3">Uncharacterized protein</fullName>
    </submittedName>
</protein>
<feature type="transmembrane region" description="Helical" evidence="2">
    <location>
        <begin position="7"/>
        <end position="24"/>
    </location>
</feature>
<sequence length="912" mass="103821">MISTSDVYFYLLFFWVCYIHGVIAKTDAEHCCCDEKKSVNVFGLPSDQVELKKEYNYSDSAEDVFRKIANDSDIVRTVETLDKGYYTSLCWSEIITVTEKKNGNITVTKEYAITFETKSDIPDKYIKVDNIKVAPEYKQYQIYDQATKKSQIVNFTTISKSDETIIRQSRKMFCGSGPIYTKEYTKWAQSDRKRIEIKVSPKKQSLVANNLDHFINNKVPYENNTTTGYTNPTYIIQDTLKTGHPNENDNFNKASTNSFDYTSQDFNTRFTTPQFITKTTPNINQATPNLSTNDTTHSSSTAAVTTPNISNNTSNNRSFITIPEIIYATNPLEASFKPDYSLSSKPIKGKVPNSTIRNPNLADDHGNQNDKDSPVVTSYFLKKHLRPVSPFINTFPLTKTFFPINFTRSNQKDITVTTRTVTTILTNSDSKIGGLDTTHRKNNDNILSTTISLKNVNVAQTPLEIETTTPHAITTIATSIYDNVDDDDDFSDELGDIRKDVTKSTDCSTPTDVTENLIHRKASFTTTVPDIKIENIKVTNKIPANTIPNKIAGFGGSVNRIAYGDYQGSSDNISNGYDMEINKNRPDTVRNSTEILFPMKILPMRGFKQRQNTLCNLPKQTITVKVRISIDDNVVSSEPNNYYSYSFPIMGIEKHAEIPIDSINEILTVPNEIINLEWNKFINDLGNHFLNINKEHVLNFSQLVNQIINSTAYESELDHQILPEETVKRLQGIKDYLQNCKILNNIQVSDVDVTPKFRFSGDLGHQDSIIHLNRPDYGFYNYLIPPQYISSNNHPIQTNNGFASYIEDYPQTTANQLLTLAQIENNPELLNKLQFYYYFPQYINNQNWQKKMPNLLPSPSSYNNNYRFHRNSLPNFLDESVQTCPGCKKTSEFTTSLDKVLNQLQSFLQSKK</sequence>
<evidence type="ECO:0000313" key="4">
    <source>
        <dbReference type="Proteomes" id="UP001353858"/>
    </source>
</evidence>
<evidence type="ECO:0000256" key="1">
    <source>
        <dbReference type="SAM" id="MobiDB-lite"/>
    </source>
</evidence>
<keyword evidence="4" id="KW-1185">Reference proteome</keyword>
<proteinExistence type="predicted"/>
<keyword evidence="2" id="KW-0472">Membrane</keyword>
<gene>
    <name evidence="3" type="ORF">RN001_003176</name>
</gene>
<evidence type="ECO:0000256" key="2">
    <source>
        <dbReference type="SAM" id="Phobius"/>
    </source>
</evidence>